<feature type="transmembrane region" description="Helical" evidence="11">
    <location>
        <begin position="174"/>
        <end position="195"/>
    </location>
</feature>
<evidence type="ECO:0000256" key="4">
    <source>
        <dbReference type="ARBA" id="ARBA00022475"/>
    </source>
</evidence>
<organism evidence="12 13">
    <name type="scientific">Methanimicrococcus blatticola</name>
    <dbReference type="NCBI Taxonomy" id="91560"/>
    <lineage>
        <taxon>Archaea</taxon>
        <taxon>Methanobacteriati</taxon>
        <taxon>Methanobacteriota</taxon>
        <taxon>Stenosarchaea group</taxon>
        <taxon>Methanomicrobia</taxon>
        <taxon>Methanosarcinales</taxon>
        <taxon>Methanosarcinaceae</taxon>
        <taxon>Methanimicrococcus</taxon>
    </lineage>
</organism>
<evidence type="ECO:0000256" key="5">
    <source>
        <dbReference type="ARBA" id="ARBA00022692"/>
    </source>
</evidence>
<feature type="transmembrane region" description="Helical" evidence="11">
    <location>
        <begin position="331"/>
        <end position="351"/>
    </location>
</feature>
<evidence type="ECO:0000256" key="2">
    <source>
        <dbReference type="ARBA" id="ARBA00007935"/>
    </source>
</evidence>
<evidence type="ECO:0000256" key="6">
    <source>
        <dbReference type="ARBA" id="ARBA00022989"/>
    </source>
</evidence>
<evidence type="ECO:0000256" key="9">
    <source>
        <dbReference type="ARBA" id="ARBA00064420"/>
    </source>
</evidence>
<dbReference type="Pfam" id="PF01032">
    <property type="entry name" value="FecCD"/>
    <property type="match status" value="1"/>
</dbReference>
<evidence type="ECO:0000256" key="7">
    <source>
        <dbReference type="ARBA" id="ARBA00023136"/>
    </source>
</evidence>
<dbReference type="RefSeq" id="WP_133516977.1">
    <property type="nucleotide sequence ID" value="NZ_JAHDUW010000005.1"/>
</dbReference>
<comment type="similarity">
    <text evidence="2">Belongs to the binding-protein-dependent transport system permease family. FecCD subfamily.</text>
</comment>
<protein>
    <recommendedName>
        <fullName evidence="10">Cobalamin import system permease protein BtuC</fullName>
    </recommendedName>
</protein>
<dbReference type="PANTHER" id="PTHR30472">
    <property type="entry name" value="FERRIC ENTEROBACTIN TRANSPORT SYSTEM PERMEASE PROTEIN"/>
    <property type="match status" value="1"/>
</dbReference>
<dbReference type="Proteomes" id="UP000294855">
    <property type="component" value="Unassembled WGS sequence"/>
</dbReference>
<keyword evidence="7 11" id="KW-0472">Membrane</keyword>
<keyword evidence="3" id="KW-0813">Transport</keyword>
<evidence type="ECO:0000256" key="1">
    <source>
        <dbReference type="ARBA" id="ARBA00004651"/>
    </source>
</evidence>
<sequence>MHLEDGTKPAAYKKYIAKKIGIIGGMFIFLIFFALFAVSVGAVNIPIPDVIKTLIGGSGTGLYERIIWNIRIPQILTAIIAGIGLAIAGVSMQSILRNPLASPYTLGLSNAAALGAAVGISLFGFGTTGSNITDAVIMENPYLVTICAFVFSMLTSGIILIIAKIKSATPEVMVLAGVAINSLAAAGLMAIQYFVDDTKLASIVFWQFGDVARAGWSELIIIGAVVLICSVYFIWKRWDFNAIDAGDETAKSLGVNVSRVRLVGMIAASLISAVIVSFLGVIGFVGLVCPHMMRRLIGDDQRFLIIGTAICGALLLLISDTIARTLIAPHVLPVAVITAFLGAPVFLYLIVRGH</sequence>
<dbReference type="AlphaFoldDB" id="A0A484F6J3"/>
<keyword evidence="13" id="KW-1185">Reference proteome</keyword>
<evidence type="ECO:0000256" key="10">
    <source>
        <dbReference type="ARBA" id="ARBA00071366"/>
    </source>
</evidence>
<evidence type="ECO:0000256" key="3">
    <source>
        <dbReference type="ARBA" id="ARBA00022448"/>
    </source>
</evidence>
<name>A0A484F6J3_9EURY</name>
<dbReference type="SUPFAM" id="SSF81345">
    <property type="entry name" value="ABC transporter involved in vitamin B12 uptake, BtuC"/>
    <property type="match status" value="1"/>
</dbReference>
<dbReference type="GO" id="GO:0022857">
    <property type="term" value="F:transmembrane transporter activity"/>
    <property type="evidence" value="ECO:0007669"/>
    <property type="project" value="InterPro"/>
</dbReference>
<feature type="transmembrane region" description="Helical" evidence="11">
    <location>
        <begin position="75"/>
        <end position="96"/>
    </location>
</feature>
<feature type="transmembrane region" description="Helical" evidence="11">
    <location>
        <begin position="20"/>
        <end position="43"/>
    </location>
</feature>
<feature type="transmembrane region" description="Helical" evidence="11">
    <location>
        <begin position="301"/>
        <end position="319"/>
    </location>
</feature>
<comment type="caution">
    <text evidence="12">The sequence shown here is derived from an EMBL/GenBank/DDBJ whole genome shotgun (WGS) entry which is preliminary data.</text>
</comment>
<dbReference type="FunFam" id="1.10.3470.10:FF:000001">
    <property type="entry name" value="Vitamin B12 ABC transporter permease BtuC"/>
    <property type="match status" value="1"/>
</dbReference>
<keyword evidence="6 11" id="KW-1133">Transmembrane helix</keyword>
<evidence type="ECO:0000256" key="11">
    <source>
        <dbReference type="SAM" id="Phobius"/>
    </source>
</evidence>
<dbReference type="GO" id="GO:0005886">
    <property type="term" value="C:plasma membrane"/>
    <property type="evidence" value="ECO:0007669"/>
    <property type="project" value="UniProtKB-SubCell"/>
</dbReference>
<evidence type="ECO:0000313" key="12">
    <source>
        <dbReference type="EMBL" id="TDQ70162.1"/>
    </source>
</evidence>
<dbReference type="GO" id="GO:0033214">
    <property type="term" value="P:siderophore-iron import into cell"/>
    <property type="evidence" value="ECO:0007669"/>
    <property type="project" value="TreeGrafter"/>
</dbReference>
<comment type="subcellular location">
    <subcellularLocation>
        <location evidence="1">Cell membrane</location>
        <topology evidence="1">Multi-pass membrane protein</topology>
    </subcellularLocation>
</comment>
<dbReference type="Gene3D" id="1.10.3470.10">
    <property type="entry name" value="ABC transporter involved in vitamin B12 uptake, BtuC"/>
    <property type="match status" value="1"/>
</dbReference>
<dbReference type="OrthoDB" id="27848at2157"/>
<proteinExistence type="inferred from homology"/>
<gene>
    <name evidence="12" type="ORF">C7391_0501</name>
</gene>
<dbReference type="CDD" id="cd06550">
    <property type="entry name" value="TM_ABC_iron-siderophores_like"/>
    <property type="match status" value="1"/>
</dbReference>
<evidence type="ECO:0000256" key="8">
    <source>
        <dbReference type="ARBA" id="ARBA00053891"/>
    </source>
</evidence>
<feature type="transmembrane region" description="Helical" evidence="11">
    <location>
        <begin position="262"/>
        <end position="289"/>
    </location>
</feature>
<keyword evidence="5 11" id="KW-0812">Transmembrane</keyword>
<accession>A0A484F6J3</accession>
<dbReference type="EMBL" id="SNYS01000006">
    <property type="protein sequence ID" value="TDQ70162.1"/>
    <property type="molecule type" value="Genomic_DNA"/>
</dbReference>
<comment type="function">
    <text evidence="8">Required for corrinoid utilization. Probably part of the ABC transporter complex BtuCDF involved in cobalamin (vitamin B12) import. Probably involved in the translocation of the substrate across the membrane.</text>
</comment>
<comment type="subunit">
    <text evidence="9">The complex is composed of two ATP-binding proteins (BtuD), two transmembrane proteins (BtuC) and a solute-binding protein (BtuF).</text>
</comment>
<reference evidence="12 13" key="1">
    <citation type="submission" date="2019-03" db="EMBL/GenBank/DDBJ databases">
        <title>Genomic Encyclopedia of Type Strains, Phase IV (KMG-IV): sequencing the most valuable type-strain genomes for metagenomic binning, comparative biology and taxonomic classification.</title>
        <authorList>
            <person name="Goeker M."/>
        </authorList>
    </citation>
    <scope>NUCLEOTIDE SEQUENCE [LARGE SCALE GENOMIC DNA]</scope>
    <source>
        <strain evidence="12 13">DSM 13328</strain>
    </source>
</reference>
<feature type="transmembrane region" description="Helical" evidence="11">
    <location>
        <begin position="216"/>
        <end position="235"/>
    </location>
</feature>
<feature type="transmembrane region" description="Helical" evidence="11">
    <location>
        <begin position="142"/>
        <end position="162"/>
    </location>
</feature>
<dbReference type="InterPro" id="IPR000522">
    <property type="entry name" value="ABC_transptr_permease_BtuC"/>
</dbReference>
<feature type="transmembrane region" description="Helical" evidence="11">
    <location>
        <begin position="108"/>
        <end position="130"/>
    </location>
</feature>
<evidence type="ECO:0000313" key="13">
    <source>
        <dbReference type="Proteomes" id="UP000294855"/>
    </source>
</evidence>
<dbReference type="InterPro" id="IPR037294">
    <property type="entry name" value="ABC_BtuC-like"/>
</dbReference>
<keyword evidence="4" id="KW-1003">Cell membrane</keyword>
<dbReference type="PANTHER" id="PTHR30472:SF25">
    <property type="entry name" value="ABC TRANSPORTER PERMEASE PROTEIN MJ0876-RELATED"/>
    <property type="match status" value="1"/>
</dbReference>